<reference evidence="2" key="1">
    <citation type="submission" date="2017-02" db="UniProtKB">
        <authorList>
            <consortium name="WormBaseParasite"/>
        </authorList>
    </citation>
    <scope>IDENTIFICATION</scope>
</reference>
<proteinExistence type="predicted"/>
<evidence type="ECO:0000313" key="1">
    <source>
        <dbReference type="Proteomes" id="UP000036681"/>
    </source>
</evidence>
<name>A0A0M3IAN5_ASCLU</name>
<evidence type="ECO:0000313" key="2">
    <source>
        <dbReference type="WBParaSite" id="ALUE_0001466401-mRNA-1"/>
    </source>
</evidence>
<protein>
    <submittedName>
        <fullName evidence="2">Uncharacterized protein</fullName>
    </submittedName>
</protein>
<dbReference type="AlphaFoldDB" id="A0A0M3IAN5"/>
<sequence>MSIMGYPQVGISFQDCFSGIPCFQRTTILYQ</sequence>
<accession>A0A0M3IAN5</accession>
<keyword evidence="1" id="KW-1185">Reference proteome</keyword>
<dbReference type="Proteomes" id="UP000036681">
    <property type="component" value="Unplaced"/>
</dbReference>
<dbReference type="WBParaSite" id="ALUE_0001466401-mRNA-1">
    <property type="protein sequence ID" value="ALUE_0001466401-mRNA-1"/>
    <property type="gene ID" value="ALUE_0001466401"/>
</dbReference>
<organism evidence="1 2">
    <name type="scientific">Ascaris lumbricoides</name>
    <name type="common">Giant roundworm</name>
    <dbReference type="NCBI Taxonomy" id="6252"/>
    <lineage>
        <taxon>Eukaryota</taxon>
        <taxon>Metazoa</taxon>
        <taxon>Ecdysozoa</taxon>
        <taxon>Nematoda</taxon>
        <taxon>Chromadorea</taxon>
        <taxon>Rhabditida</taxon>
        <taxon>Spirurina</taxon>
        <taxon>Ascaridomorpha</taxon>
        <taxon>Ascaridoidea</taxon>
        <taxon>Ascarididae</taxon>
        <taxon>Ascaris</taxon>
    </lineage>
</organism>